<dbReference type="GO" id="GO:0000155">
    <property type="term" value="F:phosphorelay sensor kinase activity"/>
    <property type="evidence" value="ECO:0007669"/>
    <property type="project" value="InterPro"/>
</dbReference>
<evidence type="ECO:0000313" key="17">
    <source>
        <dbReference type="EMBL" id="RCH56336.1"/>
    </source>
</evidence>
<keyword evidence="4" id="KW-0808">Transferase</keyword>
<dbReference type="Pfam" id="PF00072">
    <property type="entry name" value="Response_reg"/>
    <property type="match status" value="1"/>
</dbReference>
<dbReference type="Gene3D" id="1.10.287.130">
    <property type="match status" value="1"/>
</dbReference>
<dbReference type="SMART" id="SM00342">
    <property type="entry name" value="HTH_ARAC"/>
    <property type="match status" value="1"/>
</dbReference>
<dbReference type="SMART" id="SM00387">
    <property type="entry name" value="HATPase_c"/>
    <property type="match status" value="1"/>
</dbReference>
<dbReference type="InterPro" id="IPR003594">
    <property type="entry name" value="HATPase_dom"/>
</dbReference>
<keyword evidence="13" id="KW-1133">Transmembrane helix</keyword>
<dbReference type="InterPro" id="IPR028082">
    <property type="entry name" value="Peripla_BP_I"/>
</dbReference>
<dbReference type="Pfam" id="PF13407">
    <property type="entry name" value="Peripla_BP_4"/>
    <property type="match status" value="1"/>
</dbReference>
<dbReference type="CDD" id="cd17574">
    <property type="entry name" value="REC_OmpR"/>
    <property type="match status" value="1"/>
</dbReference>
<dbReference type="OrthoDB" id="9809670at2"/>
<dbReference type="InterPro" id="IPR011006">
    <property type="entry name" value="CheY-like_superfamily"/>
</dbReference>
<dbReference type="PANTHER" id="PTHR43547">
    <property type="entry name" value="TWO-COMPONENT HISTIDINE KINASE"/>
    <property type="match status" value="1"/>
</dbReference>
<feature type="transmembrane region" description="Helical" evidence="13">
    <location>
        <begin position="359"/>
        <end position="382"/>
    </location>
</feature>
<dbReference type="Pfam" id="PF12833">
    <property type="entry name" value="HTH_18"/>
    <property type="match status" value="1"/>
</dbReference>
<proteinExistence type="predicted"/>
<reference evidence="17 18" key="1">
    <citation type="submission" date="2018-05" db="EMBL/GenBank/DDBJ databases">
        <title>Mucilaginibacter hurinus sp. nov., isolated from briquette warehouse soil.</title>
        <authorList>
            <person name="Choi L."/>
        </authorList>
    </citation>
    <scope>NUCLEOTIDE SEQUENCE [LARGE SCALE GENOMIC DNA]</scope>
    <source>
        <strain evidence="17 18">ZR32</strain>
    </source>
</reference>
<evidence type="ECO:0000256" key="3">
    <source>
        <dbReference type="ARBA" id="ARBA00022553"/>
    </source>
</evidence>
<dbReference type="InterPro" id="IPR036890">
    <property type="entry name" value="HATPase_C_sf"/>
</dbReference>
<dbReference type="SUPFAM" id="SSF46689">
    <property type="entry name" value="Homeodomain-like"/>
    <property type="match status" value="1"/>
</dbReference>
<keyword evidence="8" id="KW-0902">Two-component regulatory system</keyword>
<protein>
    <recommendedName>
        <fullName evidence="2">histidine kinase</fullName>
        <ecNumber evidence="2">2.7.13.3</ecNumber>
    </recommendedName>
</protein>
<dbReference type="SUPFAM" id="SSF47384">
    <property type="entry name" value="Homodimeric domain of signal transducing histidine kinase"/>
    <property type="match status" value="1"/>
</dbReference>
<dbReference type="GO" id="GO:0043565">
    <property type="term" value="F:sequence-specific DNA binding"/>
    <property type="evidence" value="ECO:0007669"/>
    <property type="project" value="InterPro"/>
</dbReference>
<evidence type="ECO:0000256" key="4">
    <source>
        <dbReference type="ARBA" id="ARBA00022679"/>
    </source>
</evidence>
<evidence type="ECO:0000259" key="15">
    <source>
        <dbReference type="PROSITE" id="PS50109"/>
    </source>
</evidence>
<evidence type="ECO:0000256" key="9">
    <source>
        <dbReference type="ARBA" id="ARBA00023015"/>
    </source>
</evidence>
<evidence type="ECO:0000256" key="10">
    <source>
        <dbReference type="ARBA" id="ARBA00023125"/>
    </source>
</evidence>
<comment type="caution">
    <text evidence="17">The sequence shown here is derived from an EMBL/GenBank/DDBJ whole genome shotgun (WGS) entry which is preliminary data.</text>
</comment>
<evidence type="ECO:0000256" key="12">
    <source>
        <dbReference type="PROSITE-ProRule" id="PRU00169"/>
    </source>
</evidence>
<keyword evidence="3 12" id="KW-0597">Phosphoprotein</keyword>
<evidence type="ECO:0000256" key="7">
    <source>
        <dbReference type="ARBA" id="ARBA00022840"/>
    </source>
</evidence>
<dbReference type="PROSITE" id="PS01124">
    <property type="entry name" value="HTH_ARAC_FAMILY_2"/>
    <property type="match status" value="1"/>
</dbReference>
<dbReference type="Gene3D" id="3.30.565.10">
    <property type="entry name" value="Histidine kinase-like ATPase, C-terminal domain"/>
    <property type="match status" value="1"/>
</dbReference>
<evidence type="ECO:0000256" key="5">
    <source>
        <dbReference type="ARBA" id="ARBA00022741"/>
    </source>
</evidence>
<keyword evidence="6 17" id="KW-0418">Kinase</keyword>
<keyword evidence="5" id="KW-0547">Nucleotide-binding</keyword>
<dbReference type="Gene3D" id="1.10.10.60">
    <property type="entry name" value="Homeodomain-like"/>
    <property type="match status" value="1"/>
</dbReference>
<dbReference type="RefSeq" id="WP_114003234.1">
    <property type="nucleotide sequence ID" value="NZ_QGDC01000001.1"/>
</dbReference>
<dbReference type="Pfam" id="PF00512">
    <property type="entry name" value="HisKA"/>
    <property type="match status" value="1"/>
</dbReference>
<dbReference type="Pfam" id="PF02518">
    <property type="entry name" value="HATPase_c"/>
    <property type="match status" value="1"/>
</dbReference>
<evidence type="ECO:0000256" key="2">
    <source>
        <dbReference type="ARBA" id="ARBA00012438"/>
    </source>
</evidence>
<dbReference type="EC" id="2.7.13.3" evidence="2"/>
<feature type="domain" description="Response regulatory" evidence="16">
    <location>
        <begin position="687"/>
        <end position="802"/>
    </location>
</feature>
<accession>A0A367GU29</accession>
<keyword evidence="7" id="KW-0067">ATP-binding</keyword>
<dbReference type="CDD" id="cd00075">
    <property type="entry name" value="HATPase"/>
    <property type="match status" value="1"/>
</dbReference>
<dbReference type="GO" id="GO:0005524">
    <property type="term" value="F:ATP binding"/>
    <property type="evidence" value="ECO:0007669"/>
    <property type="project" value="UniProtKB-KW"/>
</dbReference>
<evidence type="ECO:0000313" key="18">
    <source>
        <dbReference type="Proteomes" id="UP000253209"/>
    </source>
</evidence>
<dbReference type="FunFam" id="1.10.287.130:FF:000045">
    <property type="entry name" value="Two-component system sensor histidine kinase/response regulator"/>
    <property type="match status" value="1"/>
</dbReference>
<feature type="domain" description="Histidine kinase" evidence="15">
    <location>
        <begin position="425"/>
        <end position="639"/>
    </location>
</feature>
<name>A0A367GU29_9SPHI</name>
<dbReference type="FunFam" id="3.30.565.10:FF:000037">
    <property type="entry name" value="Hybrid sensor histidine kinase/response regulator"/>
    <property type="match status" value="1"/>
</dbReference>
<organism evidence="17 18">
    <name type="scientific">Mucilaginibacter hurinus</name>
    <dbReference type="NCBI Taxonomy" id="2201324"/>
    <lineage>
        <taxon>Bacteria</taxon>
        <taxon>Pseudomonadati</taxon>
        <taxon>Bacteroidota</taxon>
        <taxon>Sphingobacteriia</taxon>
        <taxon>Sphingobacteriales</taxon>
        <taxon>Sphingobacteriaceae</taxon>
        <taxon>Mucilaginibacter</taxon>
    </lineage>
</organism>
<sequence>MIYVLRLLKKFYLCRKLCVVYSNNLLCVTITLLALAGCGIKKENPEYVIGFSQCVGNDLWRKTMLEEVKMELSLHPGAKLVYTDANGNSKTQAQQVKQMVNQGVDLLIISPNEAMPLTPVVEQTYNKGIPVIIIDRKTSSNLYTAYVGADNYQVGKMAGEYAASALKGKGNIVEIMGLPGSSPAIERQRGFADGIKKFNDIHITAQLYGDWLKNNAEQELLKARTSLQTADVIFAHNDVMAAGAKNVISKLKLNRPIKIIGIDALPGNGGGLQMVSGKVLDASVLYPTGGKEAVVTAFRILNKESFSKDNILQSLVIDSANVQLMKLQWSKISSQQKDIERQQSLLAEQEVLFRNQQMVLNITVITLVLAIVFGGLAFYSLLDNRKINKSLEAKNNEILSQRNQLIEMSAKAEMATEAKLNFFTNISHEFRTPLTLILSPLEDLLNNDKIKSLAGRNLNLIHKNAFRLLRLVNQLIEYRKIEYEKMQINASPNNLVEFVKDILDSFQHNAQKRNIDLRLINSEQNLVVWFDANMLDKVIFNLLSNALKFTAQNGKIHVSITRLDGYAYIKVQDNGIGMSEDEVSHVFEHFYQADTKSTKGSGLGLSLSKELMRLHHGSIQVESKKWEGTTFTLSLKTGSDHFTEDEKKQEKLDKPELYEQSRIYTTDLDENAVVEHTDALRSIKEQSVLIIEDNVDLLNYLSAKLSNQFEVHTANTGTGGINSAYELVPDLIISDVVLPGATGSELTAKLKSDIRTSHIPIILLTAKGSIEQQIHGIDSMADAYIVKPFNYDYLLANAKNLLKNRVLLKDHYTSDISPSNKLPVSKTLDKKFINDFAGIVEQNLANENFNVDDICKAIGISRVQLYRKVKVLLDCTITDYILNRRLKKARYLLINESHSIAEITYMVGFTTPNYFATVFKAKYGVTPTEYKKANLEK</sequence>
<dbReference type="SUPFAM" id="SSF55874">
    <property type="entry name" value="ATPase domain of HSP90 chaperone/DNA topoisomerase II/histidine kinase"/>
    <property type="match status" value="1"/>
</dbReference>
<evidence type="ECO:0000259" key="14">
    <source>
        <dbReference type="PROSITE" id="PS01124"/>
    </source>
</evidence>
<dbReference type="SUPFAM" id="SSF52172">
    <property type="entry name" value="CheY-like"/>
    <property type="match status" value="1"/>
</dbReference>
<dbReference type="InterPro" id="IPR025997">
    <property type="entry name" value="SBP_2_dom"/>
</dbReference>
<evidence type="ECO:0000259" key="16">
    <source>
        <dbReference type="PROSITE" id="PS50110"/>
    </source>
</evidence>
<keyword evidence="11" id="KW-0804">Transcription</keyword>
<keyword evidence="10" id="KW-0238">DNA-binding</keyword>
<dbReference type="GO" id="GO:0003700">
    <property type="term" value="F:DNA-binding transcription factor activity"/>
    <property type="evidence" value="ECO:0007669"/>
    <property type="project" value="InterPro"/>
</dbReference>
<dbReference type="AlphaFoldDB" id="A0A367GU29"/>
<dbReference type="PROSITE" id="PS50110">
    <property type="entry name" value="RESPONSE_REGULATORY"/>
    <property type="match status" value="1"/>
</dbReference>
<dbReference type="PROSITE" id="PS50109">
    <property type="entry name" value="HIS_KIN"/>
    <property type="match status" value="1"/>
</dbReference>
<dbReference type="Gene3D" id="3.40.50.2300">
    <property type="match status" value="3"/>
</dbReference>
<evidence type="ECO:0000256" key="6">
    <source>
        <dbReference type="ARBA" id="ARBA00022777"/>
    </source>
</evidence>
<dbReference type="InterPro" id="IPR009057">
    <property type="entry name" value="Homeodomain-like_sf"/>
</dbReference>
<feature type="domain" description="HTH araC/xylS-type" evidence="14">
    <location>
        <begin position="834"/>
        <end position="933"/>
    </location>
</feature>
<evidence type="ECO:0000256" key="11">
    <source>
        <dbReference type="ARBA" id="ARBA00023163"/>
    </source>
</evidence>
<dbReference type="InterPro" id="IPR036097">
    <property type="entry name" value="HisK_dim/P_sf"/>
</dbReference>
<keyword evidence="13" id="KW-0472">Membrane</keyword>
<dbReference type="SMART" id="SM00448">
    <property type="entry name" value="REC"/>
    <property type="match status" value="1"/>
</dbReference>
<dbReference type="SMART" id="SM00388">
    <property type="entry name" value="HisKA"/>
    <property type="match status" value="1"/>
</dbReference>
<evidence type="ECO:0000256" key="1">
    <source>
        <dbReference type="ARBA" id="ARBA00000085"/>
    </source>
</evidence>
<dbReference type="InterPro" id="IPR018060">
    <property type="entry name" value="HTH_AraC"/>
</dbReference>
<keyword evidence="9" id="KW-0805">Transcription regulation</keyword>
<dbReference type="PANTHER" id="PTHR43547:SF2">
    <property type="entry name" value="HYBRID SIGNAL TRANSDUCTION HISTIDINE KINASE C"/>
    <property type="match status" value="1"/>
</dbReference>
<dbReference type="InterPro" id="IPR004358">
    <property type="entry name" value="Sig_transdc_His_kin-like_C"/>
</dbReference>
<dbReference type="InterPro" id="IPR001789">
    <property type="entry name" value="Sig_transdc_resp-reg_receiver"/>
</dbReference>
<dbReference type="InterPro" id="IPR003661">
    <property type="entry name" value="HisK_dim/P_dom"/>
</dbReference>
<keyword evidence="18" id="KW-1185">Reference proteome</keyword>
<dbReference type="SUPFAM" id="SSF53822">
    <property type="entry name" value="Periplasmic binding protein-like I"/>
    <property type="match status" value="1"/>
</dbReference>
<dbReference type="CDD" id="cd06308">
    <property type="entry name" value="PBP1_sensor_kinase-like"/>
    <property type="match status" value="1"/>
</dbReference>
<dbReference type="Proteomes" id="UP000253209">
    <property type="component" value="Unassembled WGS sequence"/>
</dbReference>
<gene>
    <name evidence="17" type="ORF">DJ568_00295</name>
</gene>
<dbReference type="InterPro" id="IPR005467">
    <property type="entry name" value="His_kinase_dom"/>
</dbReference>
<keyword evidence="13" id="KW-0812">Transmembrane</keyword>
<comment type="catalytic activity">
    <reaction evidence="1">
        <text>ATP + protein L-histidine = ADP + protein N-phospho-L-histidine.</text>
        <dbReference type="EC" id="2.7.13.3"/>
    </reaction>
</comment>
<feature type="modified residue" description="4-aspartylphosphate" evidence="12">
    <location>
        <position position="735"/>
    </location>
</feature>
<dbReference type="PRINTS" id="PR00344">
    <property type="entry name" value="BCTRLSENSOR"/>
</dbReference>
<dbReference type="PROSITE" id="PS00041">
    <property type="entry name" value="HTH_ARAC_FAMILY_1"/>
    <property type="match status" value="1"/>
</dbReference>
<dbReference type="InterPro" id="IPR018062">
    <property type="entry name" value="HTH_AraC-typ_CS"/>
</dbReference>
<evidence type="ECO:0000256" key="8">
    <source>
        <dbReference type="ARBA" id="ARBA00023012"/>
    </source>
</evidence>
<dbReference type="EMBL" id="QGDC01000001">
    <property type="protein sequence ID" value="RCH56336.1"/>
    <property type="molecule type" value="Genomic_DNA"/>
</dbReference>
<dbReference type="CDD" id="cd00082">
    <property type="entry name" value="HisKA"/>
    <property type="match status" value="1"/>
</dbReference>
<evidence type="ECO:0000256" key="13">
    <source>
        <dbReference type="SAM" id="Phobius"/>
    </source>
</evidence>